<protein>
    <recommendedName>
        <fullName evidence="1">SET domain-containing protein</fullName>
    </recommendedName>
</protein>
<dbReference type="InterPro" id="IPR046341">
    <property type="entry name" value="SET_dom_sf"/>
</dbReference>
<dbReference type="SMART" id="SM00317">
    <property type="entry name" value="SET"/>
    <property type="match status" value="1"/>
</dbReference>
<dbReference type="VEuPathDB" id="CryptoDB:Vbra_15980"/>
<dbReference type="AlphaFoldDB" id="A0A0G4FR69"/>
<dbReference type="OMA" id="YSISEWM"/>
<dbReference type="EMBL" id="CDMY01000482">
    <property type="protein sequence ID" value="CEM16731.1"/>
    <property type="molecule type" value="Genomic_DNA"/>
</dbReference>
<gene>
    <name evidence="2" type="ORF">Vbra_15980</name>
</gene>
<feature type="domain" description="SET" evidence="1">
    <location>
        <begin position="67"/>
        <end position="292"/>
    </location>
</feature>
<evidence type="ECO:0000313" key="2">
    <source>
        <dbReference type="EMBL" id="CEM16731.1"/>
    </source>
</evidence>
<dbReference type="CDD" id="cd20071">
    <property type="entry name" value="SET_SMYD"/>
    <property type="match status" value="1"/>
</dbReference>
<accession>A0A0G4FR69</accession>
<dbReference type="InterPro" id="IPR053209">
    <property type="entry name" value="Gramillin-biosynth_MTr"/>
</dbReference>
<dbReference type="Proteomes" id="UP000041254">
    <property type="component" value="Unassembled WGS sequence"/>
</dbReference>
<keyword evidence="3" id="KW-1185">Reference proteome</keyword>
<dbReference type="PANTHER" id="PTHR47643:SF2">
    <property type="entry name" value="TPR DOMAIN PROTEIN (AFU_ORTHOLOGUE AFUA_5G12710)"/>
    <property type="match status" value="1"/>
</dbReference>
<dbReference type="InParanoid" id="A0A0G4FR69"/>
<evidence type="ECO:0000313" key="3">
    <source>
        <dbReference type="Proteomes" id="UP000041254"/>
    </source>
</evidence>
<sequence>MTIWRSQRNLCKGVRLLQQDVQELLEKPLCHSKEEDGDEGEDDEELENIALWSGGLCLPFDPDEYVGAVTIKTDQGGSGERFVASRDLDAGTLVLAECAIATGVKAVSFYRSLYNDASASEADLPMGIDTAGVLSALVDVILVAAEESTKALRDVFGKLKGLYPRTKKELKQLGKWESGETRGILDRHLDKELTDMLQRIRGRVDIDDPAREKERLKWVVSLNALGMYQQSEQFCYSKAGFDKMEAVGLFFLASFFNHSCSPNVCRYSISEWMLFHTIKPVKKGEPLTISYVEEEHLEEPLWLRRAVLAENGYQRFKCVCPKCVEQRDDPSQTEEGCPVMQPFQDGFDEELLKLPPNQRLQHIQEVKSAVEEALQTRRVLLSDRIQLSLMEGAAHAQLRNFDEADRAWGRAYEVATEALPDNDEHLVALSTLLACCAACLPPSEQSHFMLETWLATAVRIHSVCFGGGVHLYRQRYRVELQQLDNFPPDTHDTVREAISSVLTRLECAEMRQRVVARRKRKILHRMFVWTKRRRPA</sequence>
<proteinExistence type="predicted"/>
<evidence type="ECO:0000259" key="1">
    <source>
        <dbReference type="PROSITE" id="PS50280"/>
    </source>
</evidence>
<dbReference type="Pfam" id="PF00856">
    <property type="entry name" value="SET"/>
    <property type="match status" value="1"/>
</dbReference>
<dbReference type="PANTHER" id="PTHR47643">
    <property type="entry name" value="TPR DOMAIN PROTEIN (AFU_ORTHOLOGUE AFUA_5G12710)"/>
    <property type="match status" value="1"/>
</dbReference>
<reference evidence="2 3" key="1">
    <citation type="submission" date="2014-11" db="EMBL/GenBank/DDBJ databases">
        <authorList>
            <person name="Zhu J."/>
            <person name="Qi W."/>
            <person name="Song R."/>
        </authorList>
    </citation>
    <scope>NUCLEOTIDE SEQUENCE [LARGE SCALE GENOMIC DNA]</scope>
</reference>
<dbReference type="OrthoDB" id="1028014at2759"/>
<dbReference type="SUPFAM" id="SSF82199">
    <property type="entry name" value="SET domain"/>
    <property type="match status" value="1"/>
</dbReference>
<dbReference type="PROSITE" id="PS50280">
    <property type="entry name" value="SET"/>
    <property type="match status" value="1"/>
</dbReference>
<dbReference type="Gene3D" id="2.170.270.10">
    <property type="entry name" value="SET domain"/>
    <property type="match status" value="1"/>
</dbReference>
<organism evidence="2 3">
    <name type="scientific">Vitrella brassicaformis (strain CCMP3155)</name>
    <dbReference type="NCBI Taxonomy" id="1169540"/>
    <lineage>
        <taxon>Eukaryota</taxon>
        <taxon>Sar</taxon>
        <taxon>Alveolata</taxon>
        <taxon>Colpodellida</taxon>
        <taxon>Vitrellaceae</taxon>
        <taxon>Vitrella</taxon>
    </lineage>
</organism>
<name>A0A0G4FR69_VITBC</name>
<dbReference type="STRING" id="1169540.A0A0G4FR69"/>
<dbReference type="InterPro" id="IPR001214">
    <property type="entry name" value="SET_dom"/>
</dbReference>